<protein>
    <submittedName>
        <fullName evidence="2">Uncharacterized protein</fullName>
    </submittedName>
</protein>
<feature type="transmembrane region" description="Helical" evidence="1">
    <location>
        <begin position="46"/>
        <end position="65"/>
    </location>
</feature>
<keyword evidence="1" id="KW-1133">Transmembrane helix</keyword>
<feature type="transmembrane region" description="Helical" evidence="1">
    <location>
        <begin position="20"/>
        <end position="40"/>
    </location>
</feature>
<keyword evidence="1" id="KW-0812">Transmembrane</keyword>
<reference evidence="2" key="1">
    <citation type="journal article" date="2015" name="Nature">
        <title>Complex archaea that bridge the gap between prokaryotes and eukaryotes.</title>
        <authorList>
            <person name="Spang A."/>
            <person name="Saw J.H."/>
            <person name="Jorgensen S.L."/>
            <person name="Zaremba-Niedzwiedzka K."/>
            <person name="Martijn J."/>
            <person name="Lind A.E."/>
            <person name="van Eijk R."/>
            <person name="Schleper C."/>
            <person name="Guy L."/>
            <person name="Ettema T.J."/>
        </authorList>
    </citation>
    <scope>NUCLEOTIDE SEQUENCE</scope>
</reference>
<sequence>METNTNFFNRNHWSKNRFAWMYAVLIAILAIGFAIILKSAGIYEGMALRNVNFLFILLGFIVLIWDYKSSTKNALTYLQAFLLLVRTGLYFCLLFLPILLIFIGTFSDELQIVREKETFTSDFPVIQLVFSTYLETVATIAIAAMTVAFTANFSKKKSDSKAVSA</sequence>
<comment type="caution">
    <text evidence="2">The sequence shown here is derived from an EMBL/GenBank/DDBJ whole genome shotgun (WGS) entry which is preliminary data.</text>
</comment>
<evidence type="ECO:0000256" key="1">
    <source>
        <dbReference type="SAM" id="Phobius"/>
    </source>
</evidence>
<feature type="transmembrane region" description="Helical" evidence="1">
    <location>
        <begin position="125"/>
        <end position="151"/>
    </location>
</feature>
<proteinExistence type="predicted"/>
<accession>A0A0F9QHM7</accession>
<keyword evidence="1" id="KW-0472">Membrane</keyword>
<dbReference type="AlphaFoldDB" id="A0A0F9QHM7"/>
<name>A0A0F9QHM7_9ZZZZ</name>
<feature type="transmembrane region" description="Helical" evidence="1">
    <location>
        <begin position="77"/>
        <end position="105"/>
    </location>
</feature>
<evidence type="ECO:0000313" key="2">
    <source>
        <dbReference type="EMBL" id="KKN04788.1"/>
    </source>
</evidence>
<organism evidence="2">
    <name type="scientific">marine sediment metagenome</name>
    <dbReference type="NCBI Taxonomy" id="412755"/>
    <lineage>
        <taxon>unclassified sequences</taxon>
        <taxon>metagenomes</taxon>
        <taxon>ecological metagenomes</taxon>
    </lineage>
</organism>
<gene>
    <name evidence="2" type="ORF">LCGC14_1093960</name>
</gene>
<dbReference type="EMBL" id="LAZR01004878">
    <property type="protein sequence ID" value="KKN04788.1"/>
    <property type="molecule type" value="Genomic_DNA"/>
</dbReference>